<evidence type="ECO:0000313" key="1">
    <source>
        <dbReference type="EMBL" id="KAF1943433.1"/>
    </source>
</evidence>
<reference evidence="1" key="1">
    <citation type="journal article" date="2020" name="Stud. Mycol.">
        <title>101 Dothideomycetes genomes: a test case for predicting lifestyles and emergence of pathogens.</title>
        <authorList>
            <person name="Haridas S."/>
            <person name="Albert R."/>
            <person name="Binder M."/>
            <person name="Bloem J."/>
            <person name="Labutti K."/>
            <person name="Salamov A."/>
            <person name="Andreopoulos B."/>
            <person name="Baker S."/>
            <person name="Barry K."/>
            <person name="Bills G."/>
            <person name="Bluhm B."/>
            <person name="Cannon C."/>
            <person name="Castanera R."/>
            <person name="Culley D."/>
            <person name="Daum C."/>
            <person name="Ezra D."/>
            <person name="Gonzalez J."/>
            <person name="Henrissat B."/>
            <person name="Kuo A."/>
            <person name="Liang C."/>
            <person name="Lipzen A."/>
            <person name="Lutzoni F."/>
            <person name="Magnuson J."/>
            <person name="Mondo S."/>
            <person name="Nolan M."/>
            <person name="Ohm R."/>
            <person name="Pangilinan J."/>
            <person name="Park H.-J."/>
            <person name="Ramirez L."/>
            <person name="Alfaro M."/>
            <person name="Sun H."/>
            <person name="Tritt A."/>
            <person name="Yoshinaga Y."/>
            <person name="Zwiers L.-H."/>
            <person name="Turgeon B."/>
            <person name="Goodwin S."/>
            <person name="Spatafora J."/>
            <person name="Crous P."/>
            <person name="Grigoriev I."/>
        </authorList>
    </citation>
    <scope>NUCLEOTIDE SEQUENCE</scope>
    <source>
        <strain evidence="1">CBS 161.51</strain>
    </source>
</reference>
<organism evidence="1 2">
    <name type="scientific">Clathrospora elynae</name>
    <dbReference type="NCBI Taxonomy" id="706981"/>
    <lineage>
        <taxon>Eukaryota</taxon>
        <taxon>Fungi</taxon>
        <taxon>Dikarya</taxon>
        <taxon>Ascomycota</taxon>
        <taxon>Pezizomycotina</taxon>
        <taxon>Dothideomycetes</taxon>
        <taxon>Pleosporomycetidae</taxon>
        <taxon>Pleosporales</taxon>
        <taxon>Diademaceae</taxon>
        <taxon>Clathrospora</taxon>
    </lineage>
</organism>
<protein>
    <submittedName>
        <fullName evidence="1">Uncharacterized protein</fullName>
    </submittedName>
</protein>
<keyword evidence="2" id="KW-1185">Reference proteome</keyword>
<gene>
    <name evidence="1" type="ORF">EJ02DRAFT_453336</name>
</gene>
<proteinExistence type="predicted"/>
<dbReference type="EMBL" id="ML976025">
    <property type="protein sequence ID" value="KAF1943433.1"/>
    <property type="molecule type" value="Genomic_DNA"/>
</dbReference>
<accession>A0A6A5STF5</accession>
<name>A0A6A5STF5_9PLEO</name>
<dbReference type="Proteomes" id="UP000800038">
    <property type="component" value="Unassembled WGS sequence"/>
</dbReference>
<evidence type="ECO:0000313" key="2">
    <source>
        <dbReference type="Proteomes" id="UP000800038"/>
    </source>
</evidence>
<dbReference type="OrthoDB" id="3762945at2759"/>
<dbReference type="AlphaFoldDB" id="A0A6A5STF5"/>
<sequence>MAPLLCPWAWSDNLGLHGSGHHGHFYRNPYTSRRMRAPRWAFPELAPGPCCEFCTASENIPSLNMELNEIAMFFPPFAGWIGELLEDYVGIHHHYQQGFDHDGRGSFFLAREIDRFSKSVRQLYCMFPDMHGLATWSDQLKYMGRNTQMEPRRRRYSTMPKDRYNRWLLFPLRK</sequence>